<name>A0A9P9FTW5_9HYPO</name>
<evidence type="ECO:0000313" key="2">
    <source>
        <dbReference type="EMBL" id="KAH7175508.1"/>
    </source>
</evidence>
<evidence type="ECO:0000256" key="1">
    <source>
        <dbReference type="SAM" id="MobiDB-lite"/>
    </source>
</evidence>
<dbReference type="OrthoDB" id="4203030at2759"/>
<feature type="compositionally biased region" description="Basic residues" evidence="1">
    <location>
        <begin position="22"/>
        <end position="37"/>
    </location>
</feature>
<evidence type="ECO:0000313" key="3">
    <source>
        <dbReference type="Proteomes" id="UP000738349"/>
    </source>
</evidence>
<gene>
    <name evidence="2" type="ORF">EDB81DRAFT_770108</name>
</gene>
<feature type="region of interest" description="Disordered" evidence="1">
    <location>
        <begin position="1"/>
        <end position="59"/>
    </location>
</feature>
<dbReference type="AlphaFoldDB" id="A0A9P9FTW5"/>
<feature type="region of interest" description="Disordered" evidence="1">
    <location>
        <begin position="213"/>
        <end position="259"/>
    </location>
</feature>
<accession>A0A9P9FTW5</accession>
<comment type="caution">
    <text evidence="2">The sequence shown here is derived from an EMBL/GenBank/DDBJ whole genome shotgun (WGS) entry which is preliminary data.</text>
</comment>
<organism evidence="2 3">
    <name type="scientific">Dactylonectria macrodidyma</name>
    <dbReference type="NCBI Taxonomy" id="307937"/>
    <lineage>
        <taxon>Eukaryota</taxon>
        <taxon>Fungi</taxon>
        <taxon>Dikarya</taxon>
        <taxon>Ascomycota</taxon>
        <taxon>Pezizomycotina</taxon>
        <taxon>Sordariomycetes</taxon>
        <taxon>Hypocreomycetidae</taxon>
        <taxon>Hypocreales</taxon>
        <taxon>Nectriaceae</taxon>
        <taxon>Dactylonectria</taxon>
    </lineage>
</organism>
<sequence>MALSQSSCPSPSQAKSQEPRVLRTHHVRCRVPPKKPKTSQPCCSHAGHPPPPQPKILPTSHRPASIFIRGCAFHRLAAVYPDPPVSLPARSRKVTVPIPRLPHPSSVCSLLSCKRSLDLLSRLGVTSVSSPINYLTSRCLDRHPRTDARTGLDCPSSASFLSVFPASTTAIMTGALAAPRYSAEDFETASIRSTAPSYVSEAPSYHSVAPYPEAVPPYSPPSNRSDTARPTSLLPPGLSGTSRQQTIGLPPVPSAPLRSVPNLNNFRIATWSNMNSSPNVRQYQRVAQRRVSAQRDPVDSLRRVMTDRIPEEPVQERGESSSRPLEDPYLVGEVAASRARQERLARESGDDILLREDRQWDWWLLRMKDCDERERNLARFRRDAEMSSRKKLLRRLGGRRLMM</sequence>
<protein>
    <submittedName>
        <fullName evidence="2">Uncharacterized protein</fullName>
    </submittedName>
</protein>
<dbReference type="Proteomes" id="UP000738349">
    <property type="component" value="Unassembled WGS sequence"/>
</dbReference>
<keyword evidence="3" id="KW-1185">Reference proteome</keyword>
<feature type="region of interest" description="Disordered" evidence="1">
    <location>
        <begin position="306"/>
        <end position="325"/>
    </location>
</feature>
<reference evidence="2" key="1">
    <citation type="journal article" date="2021" name="Nat. Commun.">
        <title>Genetic determinants of endophytism in the Arabidopsis root mycobiome.</title>
        <authorList>
            <person name="Mesny F."/>
            <person name="Miyauchi S."/>
            <person name="Thiergart T."/>
            <person name="Pickel B."/>
            <person name="Atanasova L."/>
            <person name="Karlsson M."/>
            <person name="Huettel B."/>
            <person name="Barry K.W."/>
            <person name="Haridas S."/>
            <person name="Chen C."/>
            <person name="Bauer D."/>
            <person name="Andreopoulos W."/>
            <person name="Pangilinan J."/>
            <person name="LaButti K."/>
            <person name="Riley R."/>
            <person name="Lipzen A."/>
            <person name="Clum A."/>
            <person name="Drula E."/>
            <person name="Henrissat B."/>
            <person name="Kohler A."/>
            <person name="Grigoriev I.V."/>
            <person name="Martin F.M."/>
            <person name="Hacquard S."/>
        </authorList>
    </citation>
    <scope>NUCLEOTIDE SEQUENCE</scope>
    <source>
        <strain evidence="2">MPI-CAGE-AT-0147</strain>
    </source>
</reference>
<dbReference type="EMBL" id="JAGMUV010000001">
    <property type="protein sequence ID" value="KAH7175508.1"/>
    <property type="molecule type" value="Genomic_DNA"/>
</dbReference>
<feature type="compositionally biased region" description="Polar residues" evidence="1">
    <location>
        <begin position="1"/>
        <end position="16"/>
    </location>
</feature>
<proteinExistence type="predicted"/>